<comment type="caution">
    <text evidence="1">The sequence shown here is derived from an EMBL/GenBank/DDBJ whole genome shotgun (WGS) entry which is preliminary data.</text>
</comment>
<gene>
    <name evidence="1" type="primary">g9818</name>
    <name evidence="1" type="ORF">VP750_LOCUS8843</name>
</gene>
<organism evidence="1 2">
    <name type="scientific">Coccomyxa viridis</name>
    <dbReference type="NCBI Taxonomy" id="1274662"/>
    <lineage>
        <taxon>Eukaryota</taxon>
        <taxon>Viridiplantae</taxon>
        <taxon>Chlorophyta</taxon>
        <taxon>core chlorophytes</taxon>
        <taxon>Trebouxiophyceae</taxon>
        <taxon>Trebouxiophyceae incertae sedis</taxon>
        <taxon>Coccomyxaceae</taxon>
        <taxon>Coccomyxa</taxon>
    </lineage>
</organism>
<dbReference type="EMBL" id="CAXHTA020000016">
    <property type="protein sequence ID" value="CAL5226937.1"/>
    <property type="molecule type" value="Genomic_DNA"/>
</dbReference>
<reference evidence="1 2" key="1">
    <citation type="submission" date="2024-06" db="EMBL/GenBank/DDBJ databases">
        <authorList>
            <person name="Kraege A."/>
            <person name="Thomma B."/>
        </authorList>
    </citation>
    <scope>NUCLEOTIDE SEQUENCE [LARGE SCALE GENOMIC DNA]</scope>
</reference>
<name>A0ABP1G6J4_9CHLO</name>
<sequence>MLERSEDAGEGSASCAVPPLLPSLLAACAPSAELKLYVAPGQGEKFLAVSLGYTPSSGGLKDLPKLEVFVFDTNCRSWDVKRPWEEILPIHSLQYVKLGSSKYLRWEHEGRVYFQQSWWEDPPDPEWV</sequence>
<dbReference type="Proteomes" id="UP001497392">
    <property type="component" value="Unassembled WGS sequence"/>
</dbReference>
<evidence type="ECO:0000313" key="1">
    <source>
        <dbReference type="EMBL" id="CAL5226937.1"/>
    </source>
</evidence>
<protein>
    <submittedName>
        <fullName evidence="1">G9818 protein</fullName>
    </submittedName>
</protein>
<accession>A0ABP1G6J4</accession>
<evidence type="ECO:0000313" key="2">
    <source>
        <dbReference type="Proteomes" id="UP001497392"/>
    </source>
</evidence>
<keyword evidence="2" id="KW-1185">Reference proteome</keyword>
<proteinExistence type="predicted"/>
<dbReference type="PROSITE" id="PS51257">
    <property type="entry name" value="PROKAR_LIPOPROTEIN"/>
    <property type="match status" value="1"/>
</dbReference>